<dbReference type="PANTHER" id="PTHR35279:SF1">
    <property type="entry name" value="ARABINANASE_LEVANSUCRASE_INVERTASE"/>
    <property type="match status" value="1"/>
</dbReference>
<sequence length="439" mass="49074">MFRRSHVFPALCLLLTSVATGQSFEGFVSDSASGNPVSGVSVLVAEDNQSTTTGDDGSFAIPIGDSQSKTLRFAIDGYMFLEKRGIAPATGIDIKLRKAIKSAATLREERYLTNGCEIDNPEKPDWNIRFESSLLKGDLAPDPTYTRRDPSAVILANGKYYVWYSYSLTHDTNKLAPWDLNDLYFATSTDGETWNEQGPAVSRGPEGSFDHRSVFTTEIFVHDGVYYLIYQAAGDVDGIYNRNVIGMAKSESPDGPWAKVDEPVLRPTYTNEQYFDNNAVHDPCLIHYRDKFYLYYKGECNCFENEDCQRWCNPCCGLKKQVKWGVAIAKHPTGPFIKSEFNPITNTGHEVMVWKYGSGIAILQHQDGPEAKTIQYAEDGVNFEIMGSAIDMPEAAGLFRPNNPENTPHGGIEWGLSHVLKWNAGPKGWMYIQKYQKVN</sequence>
<comment type="similarity">
    <text evidence="1 4">Belongs to the glycosyl hydrolase 43 family.</text>
</comment>
<reference evidence="6 7" key="1">
    <citation type="submission" date="2020-08" db="EMBL/GenBank/DDBJ databases">
        <title>Genomic Encyclopedia of Type Strains, Phase III (KMG-III): the genomes of soil and plant-associated and newly described type strains.</title>
        <authorList>
            <person name="Whitman W."/>
        </authorList>
    </citation>
    <scope>NUCLEOTIDE SEQUENCE [LARGE SCALE GENOMIC DNA]</scope>
    <source>
        <strain evidence="6 7">CECT 8075</strain>
    </source>
</reference>
<dbReference type="Gene3D" id="2.60.40.1120">
    <property type="entry name" value="Carboxypeptidase-like, regulatory domain"/>
    <property type="match status" value="1"/>
</dbReference>
<dbReference type="SUPFAM" id="SSF49464">
    <property type="entry name" value="Carboxypeptidase regulatory domain-like"/>
    <property type="match status" value="1"/>
</dbReference>
<evidence type="ECO:0000256" key="1">
    <source>
        <dbReference type="ARBA" id="ARBA00009865"/>
    </source>
</evidence>
<dbReference type="AlphaFoldDB" id="A0A7W5DZ17"/>
<comment type="caution">
    <text evidence="6">The sequence shown here is derived from an EMBL/GenBank/DDBJ whole genome shotgun (WGS) entry which is preliminary data.</text>
</comment>
<organism evidence="6 7">
    <name type="scientific">Aporhodopirellula rubra</name>
    <dbReference type="NCBI Taxonomy" id="980271"/>
    <lineage>
        <taxon>Bacteria</taxon>
        <taxon>Pseudomonadati</taxon>
        <taxon>Planctomycetota</taxon>
        <taxon>Planctomycetia</taxon>
        <taxon>Pirellulales</taxon>
        <taxon>Pirellulaceae</taxon>
        <taxon>Aporhodopirellula</taxon>
    </lineage>
</organism>
<evidence type="ECO:0000256" key="4">
    <source>
        <dbReference type="RuleBase" id="RU361187"/>
    </source>
</evidence>
<dbReference type="GO" id="GO:0004553">
    <property type="term" value="F:hydrolase activity, hydrolyzing O-glycosyl compounds"/>
    <property type="evidence" value="ECO:0007669"/>
    <property type="project" value="InterPro"/>
</dbReference>
<feature type="signal peptide" evidence="5">
    <location>
        <begin position="1"/>
        <end position="21"/>
    </location>
</feature>
<evidence type="ECO:0000313" key="6">
    <source>
        <dbReference type="EMBL" id="MBB3206743.1"/>
    </source>
</evidence>
<dbReference type="PANTHER" id="PTHR35279">
    <property type="match status" value="1"/>
</dbReference>
<evidence type="ECO:0000256" key="5">
    <source>
        <dbReference type="SAM" id="SignalP"/>
    </source>
</evidence>
<keyword evidence="2 4" id="KW-0378">Hydrolase</keyword>
<keyword evidence="5" id="KW-0732">Signal</keyword>
<dbReference type="RefSeq" id="WP_315854535.1">
    <property type="nucleotide sequence ID" value="NZ_JACHXU010000007.1"/>
</dbReference>
<dbReference type="EMBL" id="JACHXU010000007">
    <property type="protein sequence ID" value="MBB3206743.1"/>
    <property type="molecule type" value="Genomic_DNA"/>
</dbReference>
<dbReference type="Gene3D" id="2.115.10.20">
    <property type="entry name" value="Glycosyl hydrolase domain, family 43"/>
    <property type="match status" value="1"/>
</dbReference>
<gene>
    <name evidence="6" type="ORF">FHS27_002555</name>
</gene>
<evidence type="ECO:0008006" key="8">
    <source>
        <dbReference type="Google" id="ProtNLM"/>
    </source>
</evidence>
<dbReference type="CDD" id="cd08992">
    <property type="entry name" value="GH117"/>
    <property type="match status" value="1"/>
</dbReference>
<dbReference type="Pfam" id="PF04616">
    <property type="entry name" value="Glyco_hydro_43"/>
    <property type="match status" value="1"/>
</dbReference>
<dbReference type="GO" id="GO:0005975">
    <property type="term" value="P:carbohydrate metabolic process"/>
    <property type="evidence" value="ECO:0007669"/>
    <property type="project" value="InterPro"/>
</dbReference>
<dbReference type="InterPro" id="IPR023296">
    <property type="entry name" value="Glyco_hydro_beta-prop_sf"/>
</dbReference>
<evidence type="ECO:0000256" key="2">
    <source>
        <dbReference type="ARBA" id="ARBA00022801"/>
    </source>
</evidence>
<dbReference type="InterPro" id="IPR006710">
    <property type="entry name" value="Glyco_hydro_43"/>
</dbReference>
<feature type="chain" id="PRO_5031009499" description="Glycosyl hydrolases family 43" evidence="5">
    <location>
        <begin position="22"/>
        <end position="439"/>
    </location>
</feature>
<dbReference type="SUPFAM" id="SSF75005">
    <property type="entry name" value="Arabinanase/levansucrase/invertase"/>
    <property type="match status" value="1"/>
</dbReference>
<evidence type="ECO:0000256" key="3">
    <source>
        <dbReference type="ARBA" id="ARBA00023295"/>
    </source>
</evidence>
<keyword evidence="7" id="KW-1185">Reference proteome</keyword>
<proteinExistence type="inferred from homology"/>
<dbReference type="Proteomes" id="UP000536179">
    <property type="component" value="Unassembled WGS sequence"/>
</dbReference>
<accession>A0A7W5DZ17</accession>
<dbReference type="InterPro" id="IPR008969">
    <property type="entry name" value="CarboxyPept-like_regulatory"/>
</dbReference>
<keyword evidence="3 4" id="KW-0326">Glycosidase</keyword>
<name>A0A7W5DZ17_9BACT</name>
<protein>
    <recommendedName>
        <fullName evidence="8">Glycosyl hydrolases family 43</fullName>
    </recommendedName>
</protein>
<evidence type="ECO:0000313" key="7">
    <source>
        <dbReference type="Proteomes" id="UP000536179"/>
    </source>
</evidence>